<feature type="domain" description="Protein kinase" evidence="9">
    <location>
        <begin position="53"/>
        <end position="310"/>
    </location>
</feature>
<dbReference type="InterPro" id="IPR017441">
    <property type="entry name" value="Protein_kinase_ATP_BS"/>
</dbReference>
<dbReference type="SMART" id="SM00220">
    <property type="entry name" value="S_TKc"/>
    <property type="match status" value="1"/>
</dbReference>
<dbReference type="InterPro" id="IPR000959">
    <property type="entry name" value="POLO_box_dom"/>
</dbReference>
<evidence type="ECO:0000256" key="1">
    <source>
        <dbReference type="ARBA" id="ARBA00022527"/>
    </source>
</evidence>
<keyword evidence="3 6" id="KW-0547">Nucleotide-binding</keyword>
<dbReference type="SUPFAM" id="SSF56112">
    <property type="entry name" value="Protein kinase-like (PK-like)"/>
    <property type="match status" value="1"/>
</dbReference>
<dbReference type="GO" id="GO:0000922">
    <property type="term" value="C:spindle pole"/>
    <property type="evidence" value="ECO:0007669"/>
    <property type="project" value="TreeGrafter"/>
</dbReference>
<dbReference type="EC" id="2.7.11.21" evidence="7"/>
<dbReference type="GO" id="GO:0004674">
    <property type="term" value="F:protein serine/threonine kinase activity"/>
    <property type="evidence" value="ECO:0007669"/>
    <property type="project" value="UniProtKB-KW"/>
</dbReference>
<gene>
    <name evidence="11" type="ORF">TCAL_04187</name>
</gene>
<dbReference type="OMA" id="RFGCDEA"/>
<dbReference type="InterPro" id="IPR011009">
    <property type="entry name" value="Kinase-like_dom_sf"/>
</dbReference>
<evidence type="ECO:0000256" key="5">
    <source>
        <dbReference type="ARBA" id="ARBA00022840"/>
    </source>
</evidence>
<dbReference type="CDD" id="cd13118">
    <property type="entry name" value="POLO_box_1"/>
    <property type="match status" value="1"/>
</dbReference>
<reference evidence="11 12" key="1">
    <citation type="journal article" date="2018" name="Nat. Ecol. Evol.">
        <title>Genomic signatures of mitonuclear coevolution across populations of Tigriopus californicus.</title>
        <authorList>
            <person name="Barreto F.S."/>
            <person name="Watson E.T."/>
            <person name="Lima T.G."/>
            <person name="Willett C.S."/>
            <person name="Edmands S."/>
            <person name="Li W."/>
            <person name="Burton R.S."/>
        </authorList>
    </citation>
    <scope>NUCLEOTIDE SEQUENCE [LARGE SCALE GENOMIC DNA]</scope>
    <source>
        <strain evidence="11 12">San Diego</strain>
    </source>
</reference>
<accession>A0A553N9A0</accession>
<dbReference type="Pfam" id="PF00659">
    <property type="entry name" value="POLO_box"/>
    <property type="match status" value="1"/>
</dbReference>
<dbReference type="GO" id="GO:0005634">
    <property type="term" value="C:nucleus"/>
    <property type="evidence" value="ECO:0007669"/>
    <property type="project" value="TreeGrafter"/>
</dbReference>
<evidence type="ECO:0000313" key="12">
    <source>
        <dbReference type="Proteomes" id="UP000318571"/>
    </source>
</evidence>
<dbReference type="InterPro" id="IPR033701">
    <property type="entry name" value="POLO_box_1"/>
</dbReference>
<sequence>MGEEEQGFCFPQTINPFSSSNKENKAKVKAEHEDHHQACQFSVIEDPLTGETYEKGRLLGKGGFALVYEVFSTGSKSQFADKVIKKSVILKKKTTLEKVRREIAIHQQMNHVNVVQFHKHFEDLHHIHIVMEYCAKKSLLHVMKYQKRFTEAATRGYLNQICLGVQYIHSVGILHRDLKLGNMFLTDDDIVKIGDFGLATHVDDVTSSTLCGTPNYIAPEVLLKKDHGVEADIWAMGCMTYAMLVGKPPFETSSLDSTYNKIATNDFTLPEFMSDSARSFICQLLDPEPKRRGNLNPLPNGSNLLNHTFLTTDLSRKRDERRLPFKPLVQPNGRVCNPAHVVQALIGKISKSLQSDKLQQPSSSPIDIRTAHFRGPIVSKWIDYSNKYGFGYELSNKSIGILFNDGNSVVKNPVDEAYLVRSNGANDNQESHMTHQSNGHRPQNKDFTEYVKLLHHFSRYMEDNLADGTNHASPSQSKDHHTHLLKWTRSKSSVVMVLSNHAIQINFLTTHEKIHFSLGEKDVVVSIPSLERETGIPAYYLSTLPKVFNDLLFQCQTQLMLLT</sequence>
<evidence type="ECO:0000256" key="8">
    <source>
        <dbReference type="SAM" id="MobiDB-lite"/>
    </source>
</evidence>
<dbReference type="FunFam" id="3.30.200.20:FF:000042">
    <property type="entry name" value="Aurora kinase A"/>
    <property type="match status" value="1"/>
</dbReference>
<keyword evidence="2 7" id="KW-0808">Transferase</keyword>
<keyword evidence="1 7" id="KW-0723">Serine/threonine-protein kinase</keyword>
<evidence type="ECO:0000256" key="4">
    <source>
        <dbReference type="ARBA" id="ARBA00022777"/>
    </source>
</evidence>
<evidence type="ECO:0000256" key="6">
    <source>
        <dbReference type="PROSITE-ProRule" id="PRU10141"/>
    </source>
</evidence>
<dbReference type="SUPFAM" id="SSF82615">
    <property type="entry name" value="Polo-box domain"/>
    <property type="match status" value="2"/>
</dbReference>
<proteinExistence type="inferred from homology"/>
<dbReference type="Gene3D" id="3.30.1120.30">
    <property type="entry name" value="POLO box domain"/>
    <property type="match status" value="1"/>
</dbReference>
<dbReference type="FunFam" id="1.10.510.10:FF:000571">
    <property type="entry name" value="Maternal embryonic leucine zipper kinase"/>
    <property type="match status" value="1"/>
</dbReference>
<dbReference type="InterPro" id="IPR036947">
    <property type="entry name" value="POLO_box_dom_sf"/>
</dbReference>
<keyword evidence="5 6" id="KW-0067">ATP-binding</keyword>
<evidence type="ECO:0000256" key="7">
    <source>
        <dbReference type="RuleBase" id="RU361162"/>
    </source>
</evidence>
<feature type="domain" description="POLO box" evidence="10">
    <location>
        <begin position="377"/>
        <end position="463"/>
    </location>
</feature>
<evidence type="ECO:0000256" key="2">
    <source>
        <dbReference type="ARBA" id="ARBA00022679"/>
    </source>
</evidence>
<evidence type="ECO:0000259" key="10">
    <source>
        <dbReference type="PROSITE" id="PS50078"/>
    </source>
</evidence>
<dbReference type="OrthoDB" id="408964at2759"/>
<feature type="binding site" evidence="6">
    <location>
        <position position="91"/>
    </location>
    <ligand>
        <name>ATP</name>
        <dbReference type="ChEBI" id="CHEBI:30616"/>
    </ligand>
</feature>
<dbReference type="PROSITE" id="PS00108">
    <property type="entry name" value="PROTEIN_KINASE_ST"/>
    <property type="match status" value="1"/>
</dbReference>
<evidence type="ECO:0000313" key="11">
    <source>
        <dbReference type="EMBL" id="TRY61975.1"/>
    </source>
</evidence>
<dbReference type="AlphaFoldDB" id="A0A553N9A0"/>
<evidence type="ECO:0000259" key="9">
    <source>
        <dbReference type="PROSITE" id="PS50011"/>
    </source>
</evidence>
<feature type="region of interest" description="Disordered" evidence="8">
    <location>
        <begin position="1"/>
        <end position="25"/>
    </location>
</feature>
<dbReference type="GO" id="GO:0000776">
    <property type="term" value="C:kinetochore"/>
    <property type="evidence" value="ECO:0007669"/>
    <property type="project" value="TreeGrafter"/>
</dbReference>
<dbReference type="GO" id="GO:0005737">
    <property type="term" value="C:cytoplasm"/>
    <property type="evidence" value="ECO:0007669"/>
    <property type="project" value="TreeGrafter"/>
</dbReference>
<dbReference type="Pfam" id="PF00069">
    <property type="entry name" value="Pkinase"/>
    <property type="match status" value="1"/>
</dbReference>
<dbReference type="PROSITE" id="PS00107">
    <property type="entry name" value="PROTEIN_KINASE_ATP"/>
    <property type="match status" value="1"/>
</dbReference>
<dbReference type="Proteomes" id="UP000318571">
    <property type="component" value="Chromosome 8"/>
</dbReference>
<dbReference type="STRING" id="6832.A0A553N9A0"/>
<dbReference type="InterPro" id="IPR000719">
    <property type="entry name" value="Prot_kinase_dom"/>
</dbReference>
<feature type="compositionally biased region" description="Polar residues" evidence="8">
    <location>
        <begin position="12"/>
        <end position="21"/>
    </location>
</feature>
<organism evidence="11 12">
    <name type="scientific">Tigriopus californicus</name>
    <name type="common">Marine copepod</name>
    <dbReference type="NCBI Taxonomy" id="6832"/>
    <lineage>
        <taxon>Eukaryota</taxon>
        <taxon>Metazoa</taxon>
        <taxon>Ecdysozoa</taxon>
        <taxon>Arthropoda</taxon>
        <taxon>Crustacea</taxon>
        <taxon>Multicrustacea</taxon>
        <taxon>Hexanauplia</taxon>
        <taxon>Copepoda</taxon>
        <taxon>Harpacticoida</taxon>
        <taxon>Harpacticidae</taxon>
        <taxon>Tigriopus</taxon>
    </lineage>
</organism>
<keyword evidence="12" id="KW-1185">Reference proteome</keyword>
<name>A0A553N9A0_TIGCA</name>
<protein>
    <recommendedName>
        <fullName evidence="7">Serine/threonine-protein kinase PLK</fullName>
        <ecNumber evidence="7">2.7.11.21</ecNumber>
    </recommendedName>
    <alternativeName>
        <fullName evidence="7">Polo-like kinase</fullName>
    </alternativeName>
</protein>
<dbReference type="PROSITE" id="PS50078">
    <property type="entry name" value="POLO_BOX"/>
    <property type="match status" value="1"/>
</dbReference>
<comment type="similarity">
    <text evidence="7">Belongs to the protein kinase superfamily. Ser/Thr protein kinase family. CDC5/Polo subfamily.</text>
</comment>
<dbReference type="EMBL" id="VCGU01000459">
    <property type="protein sequence ID" value="TRY61975.1"/>
    <property type="molecule type" value="Genomic_DNA"/>
</dbReference>
<comment type="catalytic activity">
    <reaction evidence="7">
        <text>L-threonyl-[protein] + ATP = O-phospho-L-threonyl-[protein] + ADP + H(+)</text>
        <dbReference type="Rhea" id="RHEA:46608"/>
        <dbReference type="Rhea" id="RHEA-COMP:11060"/>
        <dbReference type="Rhea" id="RHEA-COMP:11605"/>
        <dbReference type="ChEBI" id="CHEBI:15378"/>
        <dbReference type="ChEBI" id="CHEBI:30013"/>
        <dbReference type="ChEBI" id="CHEBI:30616"/>
        <dbReference type="ChEBI" id="CHEBI:61977"/>
        <dbReference type="ChEBI" id="CHEBI:456216"/>
        <dbReference type="EC" id="2.7.11.21"/>
    </reaction>
</comment>
<dbReference type="PROSITE" id="PS50011">
    <property type="entry name" value="PROTEIN_KINASE_DOM"/>
    <property type="match status" value="1"/>
</dbReference>
<dbReference type="PANTHER" id="PTHR24345">
    <property type="entry name" value="SERINE/THREONINE-PROTEIN KINASE PLK"/>
    <property type="match status" value="1"/>
</dbReference>
<dbReference type="InterPro" id="IPR008271">
    <property type="entry name" value="Ser/Thr_kinase_AS"/>
</dbReference>
<evidence type="ECO:0000256" key="3">
    <source>
        <dbReference type="ARBA" id="ARBA00022741"/>
    </source>
</evidence>
<dbReference type="GO" id="GO:0005524">
    <property type="term" value="F:ATP binding"/>
    <property type="evidence" value="ECO:0007669"/>
    <property type="project" value="UniProtKB-UniRule"/>
</dbReference>
<dbReference type="GO" id="GO:0005813">
    <property type="term" value="C:centrosome"/>
    <property type="evidence" value="ECO:0007669"/>
    <property type="project" value="TreeGrafter"/>
</dbReference>
<dbReference type="GO" id="GO:0007052">
    <property type="term" value="P:mitotic spindle organization"/>
    <property type="evidence" value="ECO:0007669"/>
    <property type="project" value="TreeGrafter"/>
</dbReference>
<comment type="caution">
    <text evidence="11">The sequence shown here is derived from an EMBL/GenBank/DDBJ whole genome shotgun (WGS) entry which is preliminary data.</text>
</comment>
<dbReference type="Gene3D" id="1.10.510.10">
    <property type="entry name" value="Transferase(Phosphotransferase) domain 1"/>
    <property type="match status" value="1"/>
</dbReference>
<keyword evidence="4 7" id="KW-0418">Kinase</keyword>
<dbReference type="PANTHER" id="PTHR24345:SF0">
    <property type="entry name" value="CELL CYCLE SERINE_THREONINE-PROTEIN KINASE CDC5_MSD2"/>
    <property type="match status" value="1"/>
</dbReference>